<reference evidence="3 4" key="1">
    <citation type="submission" date="2012-05" db="EMBL/GenBank/DDBJ databases">
        <authorList>
            <person name="Hilton J."/>
        </authorList>
    </citation>
    <scope>NUCLEOTIDE SEQUENCE [LARGE SCALE GENOMIC DNA]</scope>
    <source>
        <strain evidence="3 4">HH01</strain>
    </source>
</reference>
<dbReference type="Proteomes" id="UP000053051">
    <property type="component" value="Unassembled WGS sequence"/>
</dbReference>
<name>M1X6H5_9NOST</name>
<evidence type="ECO:0000313" key="3">
    <source>
        <dbReference type="EMBL" id="CCH68141.1"/>
    </source>
</evidence>
<dbReference type="PANTHER" id="PTHR33740:SF3">
    <property type="entry name" value="GPI-ANCHORED ADHESIN-LIKE PROTEIN"/>
    <property type="match status" value="1"/>
</dbReference>
<dbReference type="EMBL" id="CAIY01000080">
    <property type="protein sequence ID" value="CCH68141.1"/>
    <property type="molecule type" value="Genomic_DNA"/>
</dbReference>
<evidence type="ECO:0000313" key="4">
    <source>
        <dbReference type="Proteomes" id="UP000053051"/>
    </source>
</evidence>
<protein>
    <submittedName>
        <fullName evidence="3">Expressed protein</fullName>
    </submittedName>
</protein>
<organism evidence="3 4">
    <name type="scientific">Richelia intracellularis HH01</name>
    <dbReference type="NCBI Taxonomy" id="1165094"/>
    <lineage>
        <taxon>Bacteria</taxon>
        <taxon>Bacillati</taxon>
        <taxon>Cyanobacteriota</taxon>
        <taxon>Cyanophyceae</taxon>
        <taxon>Nostocales</taxon>
        <taxon>Nostocaceae</taxon>
        <taxon>Richelia</taxon>
    </lineage>
</organism>
<sequence>MYLFWIIIIPLLTACADGKIGSFIEESLAPDSRLQKNKTVTGAKNISIDHNESTKFRVNLPADFPQGIPIYPNAKLLEIKTSQGIDNKITIQWLSKDPSSMITDFYTQQLQKNNWEIINGKQITKNFQSVLFAKRNHVGVNISIQPQKLNKTSSGQSKIYMDTEISIAYIANQRHNTPQYQTNLPKLEKSELIKPVLKQESKPQSVSQTIQSKQSKNTSSIIEDNNKGPQQLRQYIKDLTLLGILKEPNKNSNNSASNTDKQFKPNKIITRREYAYWLLGANNSMYINNPAKQIRLASVNDRPVFKDISSQDPGFPIIQGLAEAGLISSSLSGDTRVVLFRPDAPLTREQLLLWKVPLDIRESLPKADINLVKKVWGFQDVDKIAPKVLRALLADYQNGEKSNIRRVFAYTTLFQPKKAVTCAEAAASLWYFGTEWEGVSAIEAAKLRN</sequence>
<feature type="region of interest" description="Disordered" evidence="1">
    <location>
        <begin position="198"/>
        <end position="227"/>
    </location>
</feature>
<reference evidence="4" key="2">
    <citation type="submission" date="2016-01" db="EMBL/GenBank/DDBJ databases">
        <title>Diatom-associated endosymboitic cyanobacterium lacks core nitrogen metabolism enzymes.</title>
        <authorList>
            <person name="Hilton J.A."/>
            <person name="Foster R.A."/>
            <person name="Tripp H.J."/>
            <person name="Carter B.J."/>
            <person name="Zehr J.P."/>
            <person name="Villareal T.A."/>
        </authorList>
    </citation>
    <scope>NUCLEOTIDE SEQUENCE [LARGE SCALE GENOMIC DNA]</scope>
    <source>
        <strain evidence="4">HH01</strain>
    </source>
</reference>
<dbReference type="STRING" id="1165094.RINTHH_19860"/>
<dbReference type="PROSITE" id="PS51272">
    <property type="entry name" value="SLH"/>
    <property type="match status" value="2"/>
</dbReference>
<accession>M1X6H5</accession>
<keyword evidence="4" id="KW-1185">Reference proteome</keyword>
<dbReference type="RefSeq" id="WP_008235545.1">
    <property type="nucleotide sequence ID" value="NZ_CAIY01000080.1"/>
</dbReference>
<dbReference type="InterPro" id="IPR001119">
    <property type="entry name" value="SLH_dom"/>
</dbReference>
<feature type="domain" description="SLH" evidence="2">
    <location>
        <begin position="219"/>
        <end position="292"/>
    </location>
</feature>
<evidence type="ECO:0000256" key="1">
    <source>
        <dbReference type="SAM" id="MobiDB-lite"/>
    </source>
</evidence>
<dbReference type="PANTHER" id="PTHR33740">
    <property type="entry name" value="GPI-ANCHORED ADHESIN-LIKE PROTEIN"/>
    <property type="match status" value="1"/>
</dbReference>
<feature type="domain" description="SLH" evidence="2">
    <location>
        <begin position="301"/>
        <end position="369"/>
    </location>
</feature>
<feature type="compositionally biased region" description="Polar residues" evidence="1">
    <location>
        <begin position="202"/>
        <end position="227"/>
    </location>
</feature>
<dbReference type="Pfam" id="PF00395">
    <property type="entry name" value="SLH"/>
    <property type="match status" value="1"/>
</dbReference>
<comment type="caution">
    <text evidence="3">The sequence shown here is derived from an EMBL/GenBank/DDBJ whole genome shotgun (WGS) entry which is preliminary data.</text>
</comment>
<proteinExistence type="predicted"/>
<dbReference type="AlphaFoldDB" id="M1X6H5"/>
<evidence type="ECO:0000259" key="2">
    <source>
        <dbReference type="PROSITE" id="PS51272"/>
    </source>
</evidence>
<gene>
    <name evidence="3" type="ORF">RINTHH_19860</name>
</gene>